<keyword evidence="3" id="KW-1185">Reference proteome</keyword>
<dbReference type="InterPro" id="IPR036397">
    <property type="entry name" value="RNaseH_sf"/>
</dbReference>
<dbReference type="AlphaFoldDB" id="A0A371GUY9"/>
<proteinExistence type="predicted"/>
<evidence type="ECO:0000313" key="2">
    <source>
        <dbReference type="EMBL" id="RDX94355.1"/>
    </source>
</evidence>
<dbReference type="OrthoDB" id="1934793at2759"/>
<dbReference type="EMBL" id="QJKJ01004390">
    <property type="protein sequence ID" value="RDX94355.1"/>
    <property type="molecule type" value="Genomic_DNA"/>
</dbReference>
<organism evidence="2 3">
    <name type="scientific">Mucuna pruriens</name>
    <name type="common">Velvet bean</name>
    <name type="synonym">Dolichos pruriens</name>
    <dbReference type="NCBI Taxonomy" id="157652"/>
    <lineage>
        <taxon>Eukaryota</taxon>
        <taxon>Viridiplantae</taxon>
        <taxon>Streptophyta</taxon>
        <taxon>Embryophyta</taxon>
        <taxon>Tracheophyta</taxon>
        <taxon>Spermatophyta</taxon>
        <taxon>Magnoliopsida</taxon>
        <taxon>eudicotyledons</taxon>
        <taxon>Gunneridae</taxon>
        <taxon>Pentapetalae</taxon>
        <taxon>rosids</taxon>
        <taxon>fabids</taxon>
        <taxon>Fabales</taxon>
        <taxon>Fabaceae</taxon>
        <taxon>Papilionoideae</taxon>
        <taxon>50 kb inversion clade</taxon>
        <taxon>NPAAA clade</taxon>
        <taxon>indigoferoid/millettioid clade</taxon>
        <taxon>Phaseoleae</taxon>
        <taxon>Mucuna</taxon>
    </lineage>
</organism>
<accession>A0A371GUY9</accession>
<feature type="non-terminal residue" evidence="2">
    <location>
        <position position="1"/>
    </location>
</feature>
<sequence length="118" mass="12815">MTARGLAANKDNGWLLLVDEASNQAGSGVGIILEGPNGVLIEQSLHFEFKASNNQAEYEALLEFGTKKLTVKSDSKLVTGQVNGEYQAKDPQLAKYHDKAAFMASSFDSFTLLHVPRD</sequence>
<dbReference type="PANTHER" id="PTHR48475">
    <property type="entry name" value="RIBONUCLEASE H"/>
    <property type="match status" value="1"/>
</dbReference>
<evidence type="ECO:0000313" key="3">
    <source>
        <dbReference type="Proteomes" id="UP000257109"/>
    </source>
</evidence>
<feature type="domain" description="RNase H type-1" evidence="1">
    <location>
        <begin position="24"/>
        <end position="118"/>
    </location>
</feature>
<reference evidence="2" key="1">
    <citation type="submission" date="2018-05" db="EMBL/GenBank/DDBJ databases">
        <title>Draft genome of Mucuna pruriens seed.</title>
        <authorList>
            <person name="Nnadi N.E."/>
            <person name="Vos R."/>
            <person name="Hasami M.H."/>
            <person name="Devisetty U.K."/>
            <person name="Aguiy J.C."/>
        </authorList>
    </citation>
    <scope>NUCLEOTIDE SEQUENCE [LARGE SCALE GENOMIC DNA]</scope>
    <source>
        <strain evidence="2">JCA_2017</strain>
    </source>
</reference>
<gene>
    <name evidence="2" type="primary">rnhA</name>
    <name evidence="2" type="ORF">CR513_23274</name>
</gene>
<dbReference type="CDD" id="cd09279">
    <property type="entry name" value="RNase_HI_like"/>
    <property type="match status" value="1"/>
</dbReference>
<dbReference type="InterPro" id="IPR012337">
    <property type="entry name" value="RNaseH-like_sf"/>
</dbReference>
<dbReference type="Pfam" id="PF13456">
    <property type="entry name" value="RVT_3"/>
    <property type="match status" value="1"/>
</dbReference>
<dbReference type="GO" id="GO:0004523">
    <property type="term" value="F:RNA-DNA hybrid ribonuclease activity"/>
    <property type="evidence" value="ECO:0007669"/>
    <property type="project" value="InterPro"/>
</dbReference>
<dbReference type="STRING" id="157652.A0A371GUY9"/>
<dbReference type="Gene3D" id="3.30.420.10">
    <property type="entry name" value="Ribonuclease H-like superfamily/Ribonuclease H"/>
    <property type="match status" value="1"/>
</dbReference>
<dbReference type="PANTHER" id="PTHR48475:SF2">
    <property type="entry name" value="RIBONUCLEASE H"/>
    <property type="match status" value="1"/>
</dbReference>
<dbReference type="GO" id="GO:0003676">
    <property type="term" value="F:nucleic acid binding"/>
    <property type="evidence" value="ECO:0007669"/>
    <property type="project" value="InterPro"/>
</dbReference>
<evidence type="ECO:0000259" key="1">
    <source>
        <dbReference type="Pfam" id="PF13456"/>
    </source>
</evidence>
<dbReference type="Proteomes" id="UP000257109">
    <property type="component" value="Unassembled WGS sequence"/>
</dbReference>
<comment type="caution">
    <text evidence="2">The sequence shown here is derived from an EMBL/GenBank/DDBJ whole genome shotgun (WGS) entry which is preliminary data.</text>
</comment>
<protein>
    <submittedName>
        <fullName evidence="2">RnhA</fullName>
    </submittedName>
</protein>
<dbReference type="SUPFAM" id="SSF53098">
    <property type="entry name" value="Ribonuclease H-like"/>
    <property type="match status" value="1"/>
</dbReference>
<name>A0A371GUY9_MUCPR</name>
<dbReference type="InterPro" id="IPR002156">
    <property type="entry name" value="RNaseH_domain"/>
</dbReference>